<reference evidence="1 4" key="2">
    <citation type="submission" date="2021-07" db="EMBL/GenBank/DDBJ databases">
        <authorList>
            <consortium name="Genoscope - CEA"/>
            <person name="William W."/>
        </authorList>
    </citation>
    <scope>NUCLEOTIDE SEQUENCE [LARGE SCALE GENOMIC DNA]</scope>
</reference>
<dbReference type="AlphaFoldDB" id="A0A397XZ41"/>
<sequence>MSGSVANSAQLAAPLTISALVNPPGRARKDKTTGNLLWCFHCKLRSSLRFCDLTSCHISQLNIDLAITTAKLYSATVVSAGLLAERFQNFL</sequence>
<reference evidence="2 3" key="1">
    <citation type="submission" date="2018-06" db="EMBL/GenBank/DDBJ databases">
        <title>WGS assembly of Brassica rapa FPsc.</title>
        <authorList>
            <person name="Bowman J."/>
            <person name="Kohchi T."/>
            <person name="Yamato K."/>
            <person name="Jenkins J."/>
            <person name="Shu S."/>
            <person name="Ishizaki K."/>
            <person name="Yamaoka S."/>
            <person name="Nishihama R."/>
            <person name="Nakamura Y."/>
            <person name="Berger F."/>
            <person name="Adam C."/>
            <person name="Aki S."/>
            <person name="Althoff F."/>
            <person name="Araki T."/>
            <person name="Arteaga-Vazquez M."/>
            <person name="Balasubrmanian S."/>
            <person name="Bauer D."/>
            <person name="Boehm C."/>
            <person name="Briginshaw L."/>
            <person name="Caballero-Perez J."/>
            <person name="Catarino B."/>
            <person name="Chen F."/>
            <person name="Chiyoda S."/>
            <person name="Chovatia M."/>
            <person name="Davies K."/>
            <person name="Delmans M."/>
            <person name="Demura T."/>
            <person name="Dierschke T."/>
            <person name="Dolan L."/>
            <person name="Dorantes-Acosta A."/>
            <person name="Eklund D."/>
            <person name="Florent S."/>
            <person name="Flores-Sandoval E."/>
            <person name="Fujiyama A."/>
            <person name="Fukuzawa H."/>
            <person name="Galik B."/>
            <person name="Grimanelli D."/>
            <person name="Grimwood J."/>
            <person name="Grossniklaus U."/>
            <person name="Hamada T."/>
            <person name="Haseloff J."/>
            <person name="Hetherington A."/>
            <person name="Higo A."/>
            <person name="Hirakawa Y."/>
            <person name="Hundley H."/>
            <person name="Ikeda Y."/>
            <person name="Inoue K."/>
            <person name="Inoue S."/>
            <person name="Ishida S."/>
            <person name="Jia Q."/>
            <person name="Kakita M."/>
            <person name="Kanazawa T."/>
            <person name="Kawai Y."/>
            <person name="Kawashima T."/>
            <person name="Kennedy M."/>
            <person name="Kinose K."/>
            <person name="Kinoshita T."/>
            <person name="Kohara Y."/>
            <person name="Koide E."/>
            <person name="Komatsu K."/>
            <person name="Kopischke S."/>
            <person name="Kubo M."/>
            <person name="Kyozuka J."/>
            <person name="Lagercrantz U."/>
            <person name="Lin S."/>
            <person name="Lindquist E."/>
            <person name="Lipzen A."/>
            <person name="Lu C."/>
            <person name="Luna E."/>
            <person name="Martienssen R."/>
            <person name="Minamino N."/>
            <person name="Mizutani M."/>
            <person name="Mizutani M."/>
            <person name="Mochizuki N."/>
            <person name="Monte I."/>
            <person name="Mosher R."/>
            <person name="Nagasaki H."/>
            <person name="Nakagami H."/>
            <person name="Naramoto S."/>
            <person name="Nishitani K."/>
            <person name="Ohtani M."/>
            <person name="Okamoto T."/>
            <person name="Okumura M."/>
            <person name="Phillips J."/>
            <person name="Pollak B."/>
            <person name="Reinders A."/>
            <person name="Roevekamp M."/>
            <person name="Sano R."/>
            <person name="Sawa S."/>
            <person name="Schmid M."/>
            <person name="Shirakawa M."/>
            <person name="Solano R."/>
            <person name="Spunde A."/>
            <person name="Suetsugu N."/>
            <person name="Sugano S."/>
            <person name="Sugiyama A."/>
            <person name="Sun R."/>
            <person name="Suzuki Y."/>
            <person name="Takenaka M."/>
            <person name="Takezawa D."/>
            <person name="Tomogane H."/>
            <person name="Tsuzuki M."/>
            <person name="Ueda T."/>
            <person name="Umeda M."/>
            <person name="Ward J."/>
            <person name="Watanabe Y."/>
            <person name="Yazaki K."/>
            <person name="Yokoyama R."/>
            <person name="Yoshitake Y."/>
            <person name="Yotsui I."/>
            <person name="Zachgo S."/>
            <person name="Schmutz J."/>
        </authorList>
    </citation>
    <scope>NUCLEOTIDE SEQUENCE [LARGE SCALE GENOMIC DNA]</scope>
    <source>
        <strain evidence="3">cv. B-3</strain>
    </source>
</reference>
<name>A0A397XZ41_BRACM</name>
<evidence type="ECO:0000313" key="4">
    <source>
        <dbReference type="Proteomes" id="UP000694005"/>
    </source>
</evidence>
<dbReference type="Proteomes" id="UP000694005">
    <property type="component" value="Chromosome A09"/>
</dbReference>
<evidence type="ECO:0000313" key="1">
    <source>
        <dbReference type="EMBL" id="CAG7862752.1"/>
    </source>
</evidence>
<dbReference type="EMBL" id="LS974625">
    <property type="protein sequence ID" value="CAG7862752.1"/>
    <property type="molecule type" value="Genomic_DNA"/>
</dbReference>
<evidence type="ECO:0000313" key="2">
    <source>
        <dbReference type="EMBL" id="RID45818.1"/>
    </source>
</evidence>
<dbReference type="EMBL" id="CM010636">
    <property type="protein sequence ID" value="RID45818.1"/>
    <property type="molecule type" value="Genomic_DNA"/>
</dbReference>
<evidence type="ECO:0000313" key="3">
    <source>
        <dbReference type="Proteomes" id="UP000264353"/>
    </source>
</evidence>
<gene>
    <name evidence="1" type="ORF">BRAPAZ1V2_A09P32190.2</name>
    <name evidence="2" type="ORF">BRARA_I02515</name>
</gene>
<organism evidence="2 3">
    <name type="scientific">Brassica campestris</name>
    <name type="common">Field mustard</name>
    <dbReference type="NCBI Taxonomy" id="3711"/>
    <lineage>
        <taxon>Eukaryota</taxon>
        <taxon>Viridiplantae</taxon>
        <taxon>Streptophyta</taxon>
        <taxon>Embryophyta</taxon>
        <taxon>Tracheophyta</taxon>
        <taxon>Spermatophyta</taxon>
        <taxon>Magnoliopsida</taxon>
        <taxon>eudicotyledons</taxon>
        <taxon>Gunneridae</taxon>
        <taxon>Pentapetalae</taxon>
        <taxon>rosids</taxon>
        <taxon>malvids</taxon>
        <taxon>Brassicales</taxon>
        <taxon>Brassicaceae</taxon>
        <taxon>Brassiceae</taxon>
        <taxon>Brassica</taxon>
    </lineage>
</organism>
<protein>
    <submittedName>
        <fullName evidence="1">Uncharacterized protein</fullName>
    </submittedName>
</protein>
<proteinExistence type="predicted"/>
<dbReference type="Gramene" id="A09p32190.2_BraZ1">
    <property type="protein sequence ID" value="A09p32190.2_BraZ1.CDS"/>
    <property type="gene ID" value="A09g32190.2_BraZ1"/>
</dbReference>
<dbReference type="Proteomes" id="UP000264353">
    <property type="component" value="Chromosome A9"/>
</dbReference>
<accession>A0A397XZ41</accession>